<reference evidence="2 3" key="1">
    <citation type="submission" date="2020-11" db="EMBL/GenBank/DDBJ databases">
        <authorList>
            <person name="Sun Q."/>
        </authorList>
    </citation>
    <scope>NUCLEOTIDE SEQUENCE [LARGE SCALE GENOMIC DNA]</scope>
    <source>
        <strain evidence="2 3">P8398</strain>
    </source>
</reference>
<evidence type="ECO:0000256" key="1">
    <source>
        <dbReference type="SAM" id="SignalP"/>
    </source>
</evidence>
<organism evidence="2 3">
    <name type="scientific">Massilia antarctica</name>
    <dbReference type="NCBI Taxonomy" id="2765360"/>
    <lineage>
        <taxon>Bacteria</taxon>
        <taxon>Pseudomonadati</taxon>
        <taxon>Pseudomonadota</taxon>
        <taxon>Betaproteobacteria</taxon>
        <taxon>Burkholderiales</taxon>
        <taxon>Oxalobacteraceae</taxon>
        <taxon>Telluria group</taxon>
        <taxon>Massilia</taxon>
    </lineage>
</organism>
<evidence type="ECO:0008006" key="4">
    <source>
        <dbReference type="Google" id="ProtNLM"/>
    </source>
</evidence>
<name>A0AA48WEW5_9BURK</name>
<dbReference type="RefSeq" id="WP_206090683.1">
    <property type="nucleotide sequence ID" value="NZ_CP065053.1"/>
</dbReference>
<keyword evidence="3" id="KW-1185">Reference proteome</keyword>
<keyword evidence="1" id="KW-0732">Signal</keyword>
<dbReference type="Proteomes" id="UP000662888">
    <property type="component" value="Chromosome"/>
</dbReference>
<gene>
    <name evidence="2" type="ORF">IV454_05665</name>
</gene>
<dbReference type="EMBL" id="CP065053">
    <property type="protein sequence ID" value="QPI51038.1"/>
    <property type="molecule type" value="Genomic_DNA"/>
</dbReference>
<protein>
    <recommendedName>
        <fullName evidence="4">Lipoprotein</fullName>
    </recommendedName>
</protein>
<proteinExistence type="predicted"/>
<evidence type="ECO:0000313" key="3">
    <source>
        <dbReference type="Proteomes" id="UP000662888"/>
    </source>
</evidence>
<accession>A0AA48WEW5</accession>
<feature type="signal peptide" evidence="1">
    <location>
        <begin position="1"/>
        <end position="29"/>
    </location>
</feature>
<evidence type="ECO:0000313" key="2">
    <source>
        <dbReference type="EMBL" id="QPI51038.1"/>
    </source>
</evidence>
<feature type="chain" id="PRO_5046416721" description="Lipoprotein" evidence="1">
    <location>
        <begin position="30"/>
        <end position="169"/>
    </location>
</feature>
<sequence length="169" mass="18258">MVDISPGCILRAHAALAALLAALPLTAGAAPRFADYPAPAIYQGRGAQPLLADAHSRNYATRLRDAATEKPDFAGRYVLATWGCGASCTMSAAIDAKTGAVTWLPFTVCCWDADVDDHLEYKLHSRLLIVHGARNEQGGGTHYYQFNGKRFAEIRQPPRHAPHPPGDHQ</sequence>